<comment type="caution">
    <text evidence="1">The sequence shown here is derived from an EMBL/GenBank/DDBJ whole genome shotgun (WGS) entry which is preliminary data.</text>
</comment>
<proteinExistence type="predicted"/>
<evidence type="ECO:0000313" key="1">
    <source>
        <dbReference type="EMBL" id="TEB23109.1"/>
    </source>
</evidence>
<evidence type="ECO:0000313" key="2">
    <source>
        <dbReference type="Proteomes" id="UP000298030"/>
    </source>
</evidence>
<keyword evidence="2" id="KW-1185">Reference proteome</keyword>
<dbReference type="Proteomes" id="UP000298030">
    <property type="component" value="Unassembled WGS sequence"/>
</dbReference>
<sequence length="129" mass="14209">MCGMLLRVRGCRTCFLLLVHDIVHLDTYCRPHDTLLCRCDGGPLHSCCSSRTCSCEHPPYRGRCEVVAWIPDEVKSIQKVIVAQGSLSLPPYGRKSPASPGHGHTCYCPPSPKQSEDPESWLFGVTLVG</sequence>
<gene>
    <name evidence="1" type="ORF">FA13DRAFT_1460283</name>
</gene>
<accession>A0A4Y7SPC9</accession>
<reference evidence="1 2" key="1">
    <citation type="journal article" date="2019" name="Nat. Ecol. Evol.">
        <title>Megaphylogeny resolves global patterns of mushroom evolution.</title>
        <authorList>
            <person name="Varga T."/>
            <person name="Krizsan K."/>
            <person name="Foldi C."/>
            <person name="Dima B."/>
            <person name="Sanchez-Garcia M."/>
            <person name="Sanchez-Ramirez S."/>
            <person name="Szollosi G.J."/>
            <person name="Szarkandi J.G."/>
            <person name="Papp V."/>
            <person name="Albert L."/>
            <person name="Andreopoulos W."/>
            <person name="Angelini C."/>
            <person name="Antonin V."/>
            <person name="Barry K.W."/>
            <person name="Bougher N.L."/>
            <person name="Buchanan P."/>
            <person name="Buyck B."/>
            <person name="Bense V."/>
            <person name="Catcheside P."/>
            <person name="Chovatia M."/>
            <person name="Cooper J."/>
            <person name="Damon W."/>
            <person name="Desjardin D."/>
            <person name="Finy P."/>
            <person name="Geml J."/>
            <person name="Haridas S."/>
            <person name="Hughes K."/>
            <person name="Justo A."/>
            <person name="Karasinski D."/>
            <person name="Kautmanova I."/>
            <person name="Kiss B."/>
            <person name="Kocsube S."/>
            <person name="Kotiranta H."/>
            <person name="LaButti K.M."/>
            <person name="Lechner B.E."/>
            <person name="Liimatainen K."/>
            <person name="Lipzen A."/>
            <person name="Lukacs Z."/>
            <person name="Mihaltcheva S."/>
            <person name="Morgado L.N."/>
            <person name="Niskanen T."/>
            <person name="Noordeloos M.E."/>
            <person name="Ohm R.A."/>
            <person name="Ortiz-Santana B."/>
            <person name="Ovrebo C."/>
            <person name="Racz N."/>
            <person name="Riley R."/>
            <person name="Savchenko A."/>
            <person name="Shiryaev A."/>
            <person name="Soop K."/>
            <person name="Spirin V."/>
            <person name="Szebenyi C."/>
            <person name="Tomsovsky M."/>
            <person name="Tulloss R.E."/>
            <person name="Uehling J."/>
            <person name="Grigoriev I.V."/>
            <person name="Vagvolgyi C."/>
            <person name="Papp T."/>
            <person name="Martin F.M."/>
            <person name="Miettinen O."/>
            <person name="Hibbett D.S."/>
            <person name="Nagy L.G."/>
        </authorList>
    </citation>
    <scope>NUCLEOTIDE SEQUENCE [LARGE SCALE GENOMIC DNA]</scope>
    <source>
        <strain evidence="1 2">FP101781</strain>
    </source>
</reference>
<name>A0A4Y7SPC9_COPMI</name>
<dbReference type="EMBL" id="QPFP01000082">
    <property type="protein sequence ID" value="TEB23109.1"/>
    <property type="molecule type" value="Genomic_DNA"/>
</dbReference>
<organism evidence="1 2">
    <name type="scientific">Coprinellus micaceus</name>
    <name type="common">Glistening ink-cap mushroom</name>
    <name type="synonym">Coprinus micaceus</name>
    <dbReference type="NCBI Taxonomy" id="71717"/>
    <lineage>
        <taxon>Eukaryota</taxon>
        <taxon>Fungi</taxon>
        <taxon>Dikarya</taxon>
        <taxon>Basidiomycota</taxon>
        <taxon>Agaricomycotina</taxon>
        <taxon>Agaricomycetes</taxon>
        <taxon>Agaricomycetidae</taxon>
        <taxon>Agaricales</taxon>
        <taxon>Agaricineae</taxon>
        <taxon>Psathyrellaceae</taxon>
        <taxon>Coprinellus</taxon>
    </lineage>
</organism>
<protein>
    <submittedName>
        <fullName evidence="1">Uncharacterized protein</fullName>
    </submittedName>
</protein>
<dbReference type="AlphaFoldDB" id="A0A4Y7SPC9"/>